<dbReference type="OrthoDB" id="307488at2759"/>
<protein>
    <recommendedName>
        <fullName evidence="2">Type 1 phosphatases regulator</fullName>
    </recommendedName>
</protein>
<sequence>MQATQASTDEQTATTTTTTPAVQDEPVVLHLRGETSGRRVHWSQNTVDNEHLNKKKSKICCIYHKLREFDESSSEESDSDSGSDSDSSCCHKNAYERA</sequence>
<evidence type="ECO:0000256" key="3">
    <source>
        <dbReference type="SAM" id="MobiDB-lite"/>
    </source>
</evidence>
<dbReference type="eggNOG" id="KOG4102">
    <property type="taxonomic scope" value="Eukaryota"/>
</dbReference>
<comment type="subcellular location">
    <subcellularLocation>
        <location evidence="2">Nucleus</location>
    </subcellularLocation>
</comment>
<dbReference type="GO" id="GO:0005634">
    <property type="term" value="C:nucleus"/>
    <property type="evidence" value="ECO:0000318"/>
    <property type="project" value="GO_Central"/>
</dbReference>
<dbReference type="Proteomes" id="UP000001744">
    <property type="component" value="Unassembled WGS sequence"/>
</dbReference>
<dbReference type="JaponicusDB" id="SJAG_04999"/>
<name>B6K8C1_SCHJY</name>
<feature type="region of interest" description="Disordered" evidence="3">
    <location>
        <begin position="1"/>
        <end position="42"/>
    </location>
</feature>
<keyword evidence="5" id="KW-1185">Reference proteome</keyword>
<comment type="similarity">
    <text evidence="1 2">Belongs to the YPI1 family.</text>
</comment>
<keyword evidence="2" id="KW-0539">Nucleus</keyword>
<dbReference type="STRING" id="402676.B6K8C1"/>
<reference evidence="4 5" key="1">
    <citation type="journal article" date="2011" name="Science">
        <title>Comparative functional genomics of the fission yeasts.</title>
        <authorList>
            <person name="Rhind N."/>
            <person name="Chen Z."/>
            <person name="Yassour M."/>
            <person name="Thompson D.A."/>
            <person name="Haas B.J."/>
            <person name="Habib N."/>
            <person name="Wapinski I."/>
            <person name="Roy S."/>
            <person name="Lin M.F."/>
            <person name="Heiman D.I."/>
            <person name="Young S.K."/>
            <person name="Furuya K."/>
            <person name="Guo Y."/>
            <person name="Pidoux A."/>
            <person name="Chen H.M."/>
            <person name="Robbertse B."/>
            <person name="Goldberg J.M."/>
            <person name="Aoki K."/>
            <person name="Bayne E.H."/>
            <person name="Berlin A.M."/>
            <person name="Desjardins C.A."/>
            <person name="Dobbs E."/>
            <person name="Dukaj L."/>
            <person name="Fan L."/>
            <person name="FitzGerald M.G."/>
            <person name="French C."/>
            <person name="Gujja S."/>
            <person name="Hansen K."/>
            <person name="Keifenheim D."/>
            <person name="Levin J.Z."/>
            <person name="Mosher R.A."/>
            <person name="Mueller C.A."/>
            <person name="Pfiffner J."/>
            <person name="Priest M."/>
            <person name="Russ C."/>
            <person name="Smialowska A."/>
            <person name="Swoboda P."/>
            <person name="Sykes S.M."/>
            <person name="Vaughn M."/>
            <person name="Vengrova S."/>
            <person name="Yoder R."/>
            <person name="Zeng Q."/>
            <person name="Allshire R."/>
            <person name="Baulcombe D."/>
            <person name="Birren B.W."/>
            <person name="Brown W."/>
            <person name="Ekwall K."/>
            <person name="Kellis M."/>
            <person name="Leatherwood J."/>
            <person name="Levin H."/>
            <person name="Margalit H."/>
            <person name="Martienssen R."/>
            <person name="Nieduszynski C.A."/>
            <person name="Spatafora J.W."/>
            <person name="Friedman N."/>
            <person name="Dalgaard J.Z."/>
            <person name="Baumann P."/>
            <person name="Niki H."/>
            <person name="Regev A."/>
            <person name="Nusbaum C."/>
        </authorList>
    </citation>
    <scope>NUCLEOTIDE SEQUENCE [LARGE SCALE GENOMIC DNA]</scope>
    <source>
        <strain evidence="5">yFS275 / FY16936</strain>
    </source>
</reference>
<evidence type="ECO:0000313" key="4">
    <source>
        <dbReference type="EMBL" id="EEB09775.1"/>
    </source>
</evidence>
<gene>
    <name evidence="4" type="ORF">SJAG_04999</name>
</gene>
<dbReference type="PANTHER" id="PTHR20835:SF0">
    <property type="entry name" value="E3 UBIQUITIN-PROTEIN LIGASE PPP1R11"/>
    <property type="match status" value="1"/>
</dbReference>
<evidence type="ECO:0000256" key="1">
    <source>
        <dbReference type="ARBA" id="ARBA00005605"/>
    </source>
</evidence>
<dbReference type="VEuPathDB" id="FungiDB:SJAG_04999"/>
<dbReference type="InterPro" id="IPR011107">
    <property type="entry name" value="PPI_Ypi1"/>
</dbReference>
<dbReference type="GO" id="GO:0008157">
    <property type="term" value="F:protein phosphatase 1 binding"/>
    <property type="evidence" value="ECO:0000318"/>
    <property type="project" value="GO_Central"/>
</dbReference>
<evidence type="ECO:0000256" key="2">
    <source>
        <dbReference type="RuleBase" id="RU367162"/>
    </source>
</evidence>
<feature type="region of interest" description="Disordered" evidence="3">
    <location>
        <begin position="69"/>
        <end position="98"/>
    </location>
</feature>
<keyword evidence="4" id="KW-0650">Protein phosphatase inhibitor</keyword>
<organism evidence="4 5">
    <name type="scientific">Schizosaccharomyces japonicus (strain yFS275 / FY16936)</name>
    <name type="common">Fission yeast</name>
    <dbReference type="NCBI Taxonomy" id="402676"/>
    <lineage>
        <taxon>Eukaryota</taxon>
        <taxon>Fungi</taxon>
        <taxon>Dikarya</taxon>
        <taxon>Ascomycota</taxon>
        <taxon>Taphrinomycotina</taxon>
        <taxon>Schizosaccharomycetes</taxon>
        <taxon>Schizosaccharomycetales</taxon>
        <taxon>Schizosaccharomycetaceae</taxon>
        <taxon>Schizosaccharomyces</taxon>
    </lineage>
</organism>
<proteinExistence type="inferred from homology"/>
<dbReference type="GO" id="GO:0004865">
    <property type="term" value="F:protein serine/threonine phosphatase inhibitor activity"/>
    <property type="evidence" value="ECO:0000318"/>
    <property type="project" value="GO_Central"/>
</dbReference>
<feature type="compositionally biased region" description="Low complexity" evidence="3">
    <location>
        <begin position="1"/>
        <end position="23"/>
    </location>
</feature>
<dbReference type="RefSeq" id="XP_002176068.1">
    <property type="nucleotide sequence ID" value="XM_002176032.2"/>
</dbReference>
<dbReference type="EMBL" id="KE651167">
    <property type="protein sequence ID" value="EEB09775.1"/>
    <property type="molecule type" value="Genomic_DNA"/>
</dbReference>
<evidence type="ECO:0000313" key="5">
    <source>
        <dbReference type="Proteomes" id="UP000001744"/>
    </source>
</evidence>
<accession>B6K8C1</accession>
<dbReference type="PANTHER" id="PTHR20835">
    <property type="entry name" value="E3 UBIQUITIN-PROTEIN LIGASE PPP1R11-RELATED"/>
    <property type="match status" value="1"/>
</dbReference>
<feature type="compositionally biased region" description="Acidic residues" evidence="3">
    <location>
        <begin position="71"/>
        <end position="83"/>
    </location>
</feature>
<dbReference type="HOGENOM" id="CLU_098333_4_0_1"/>
<dbReference type="Pfam" id="PF07491">
    <property type="entry name" value="PPI_Ypi1"/>
    <property type="match status" value="1"/>
</dbReference>
<dbReference type="GeneID" id="7047480"/>
<comment type="function">
    <text evidence="2">Regulator of type 1 phosphatases which maintains protein phosphatase activity under strict control.</text>
</comment>
<dbReference type="AlphaFoldDB" id="B6K8C1"/>
<dbReference type="OMA" id="NCCHEEA"/>